<dbReference type="HOGENOM" id="CLU_1385014_0_0_1"/>
<accession>L8WNQ0</accession>
<keyword evidence="3" id="KW-1185">Reference proteome</keyword>
<evidence type="ECO:0000256" key="1">
    <source>
        <dbReference type="SAM" id="MobiDB-lite"/>
    </source>
</evidence>
<protein>
    <submittedName>
        <fullName evidence="2">Uncharacterized protein</fullName>
    </submittedName>
</protein>
<proteinExistence type="predicted"/>
<reference evidence="2 3" key="1">
    <citation type="journal article" date="2013" name="Nat. Commun.">
        <title>The evolution and pathogenic mechanisms of the rice sheath blight pathogen.</title>
        <authorList>
            <person name="Zheng A."/>
            <person name="Lin R."/>
            <person name="Xu L."/>
            <person name="Qin P."/>
            <person name="Tang C."/>
            <person name="Ai P."/>
            <person name="Zhang D."/>
            <person name="Liu Y."/>
            <person name="Sun Z."/>
            <person name="Feng H."/>
            <person name="Wang Y."/>
            <person name="Chen Y."/>
            <person name="Liang X."/>
            <person name="Fu R."/>
            <person name="Li Q."/>
            <person name="Zhang J."/>
            <person name="Yu X."/>
            <person name="Xie Z."/>
            <person name="Ding L."/>
            <person name="Guan P."/>
            <person name="Tang J."/>
            <person name="Liang Y."/>
            <person name="Wang S."/>
            <person name="Deng Q."/>
            <person name="Li S."/>
            <person name="Zhu J."/>
            <person name="Wang L."/>
            <person name="Liu H."/>
            <person name="Li P."/>
        </authorList>
    </citation>
    <scope>NUCLEOTIDE SEQUENCE [LARGE SCALE GENOMIC DNA]</scope>
    <source>
        <strain evidence="3">AG-1 IA</strain>
    </source>
</reference>
<sequence>MYCPAIGRSRPKRAPEIQRQAPTSCPSFPSSEITGSLIAKQMVFREQSKNRKALTVSSTSSLDPLLNVWPQPIFHRPHAALSNKYQYPLGKARAHVCIAWFIQSLASNVPGNLYRPGVNYEDSSGTQIGSHTIQRVVQASQPLECTFSEIGSSHDPIYRYAVDGDRESTTSIGCAGLGSVAGLMSTAVGLGGYWELN</sequence>
<evidence type="ECO:0000313" key="3">
    <source>
        <dbReference type="Proteomes" id="UP000011668"/>
    </source>
</evidence>
<evidence type="ECO:0000313" key="2">
    <source>
        <dbReference type="EMBL" id="ELU39615.1"/>
    </source>
</evidence>
<dbReference type="EMBL" id="AFRT01001683">
    <property type="protein sequence ID" value="ELU39615.1"/>
    <property type="molecule type" value="Genomic_DNA"/>
</dbReference>
<feature type="compositionally biased region" description="Polar residues" evidence="1">
    <location>
        <begin position="20"/>
        <end position="29"/>
    </location>
</feature>
<comment type="caution">
    <text evidence="2">The sequence shown here is derived from an EMBL/GenBank/DDBJ whole genome shotgun (WGS) entry which is preliminary data.</text>
</comment>
<organism evidence="2 3">
    <name type="scientific">Thanatephorus cucumeris (strain AG1-IA)</name>
    <name type="common">Rice sheath blight fungus</name>
    <name type="synonym">Rhizoctonia solani</name>
    <dbReference type="NCBI Taxonomy" id="983506"/>
    <lineage>
        <taxon>Eukaryota</taxon>
        <taxon>Fungi</taxon>
        <taxon>Dikarya</taxon>
        <taxon>Basidiomycota</taxon>
        <taxon>Agaricomycotina</taxon>
        <taxon>Agaricomycetes</taxon>
        <taxon>Cantharellales</taxon>
        <taxon>Ceratobasidiaceae</taxon>
        <taxon>Rhizoctonia</taxon>
        <taxon>Rhizoctonia solani AG-1</taxon>
    </lineage>
</organism>
<gene>
    <name evidence="2" type="ORF">AG1IA_06355</name>
</gene>
<feature type="region of interest" description="Disordered" evidence="1">
    <location>
        <begin position="1"/>
        <end position="29"/>
    </location>
</feature>
<dbReference type="Proteomes" id="UP000011668">
    <property type="component" value="Unassembled WGS sequence"/>
</dbReference>
<dbReference type="AlphaFoldDB" id="L8WNQ0"/>
<name>L8WNQ0_THACA</name>